<reference evidence="3 4" key="1">
    <citation type="submission" date="2018-07" db="EMBL/GenBank/DDBJ databases">
        <title>Genome sequence of Nitratireductor thuwali#1536.</title>
        <authorList>
            <person name="Michoud G."/>
            <person name="Merlino G."/>
            <person name="Sefrji F.O."/>
            <person name="Daffonchio D."/>
        </authorList>
    </citation>
    <scope>NUCLEOTIDE SEQUENCE [LARGE SCALE GENOMIC DNA]</scope>
    <source>
        <strain evidence="4">Nit1536</strain>
    </source>
</reference>
<gene>
    <name evidence="3" type="ORF">NTH_00163</name>
</gene>
<dbReference type="Gene3D" id="1.50.10.10">
    <property type="match status" value="1"/>
</dbReference>
<feature type="domain" description="GH15-like" evidence="1">
    <location>
        <begin position="213"/>
        <end position="563"/>
    </location>
</feature>
<organism evidence="3 4">
    <name type="scientific">Nitratireductor thuwali</name>
    <dbReference type="NCBI Taxonomy" id="2267699"/>
    <lineage>
        <taxon>Bacteria</taxon>
        <taxon>Pseudomonadati</taxon>
        <taxon>Pseudomonadota</taxon>
        <taxon>Alphaproteobacteria</taxon>
        <taxon>Hyphomicrobiales</taxon>
        <taxon>Phyllobacteriaceae</taxon>
        <taxon>Nitratireductor</taxon>
    </lineage>
</organism>
<dbReference type="SUPFAM" id="SSF48208">
    <property type="entry name" value="Six-hairpin glycosidases"/>
    <property type="match status" value="1"/>
</dbReference>
<dbReference type="InterPro" id="IPR011613">
    <property type="entry name" value="GH15-like"/>
</dbReference>
<dbReference type="Pfam" id="PF00723">
    <property type="entry name" value="Glyco_hydro_15"/>
    <property type="match status" value="1"/>
</dbReference>
<dbReference type="PANTHER" id="PTHR31616">
    <property type="entry name" value="TREHALASE"/>
    <property type="match status" value="1"/>
</dbReference>
<evidence type="ECO:0000313" key="4">
    <source>
        <dbReference type="Proteomes" id="UP001342418"/>
    </source>
</evidence>
<protein>
    <submittedName>
        <fullName evidence="3">Trehalase</fullName>
        <ecNumber evidence="3">3.2.1.28</ecNumber>
    </submittedName>
</protein>
<dbReference type="InterPro" id="IPR045582">
    <property type="entry name" value="Trehalase-like_N"/>
</dbReference>
<dbReference type="Proteomes" id="UP001342418">
    <property type="component" value="Chromosome"/>
</dbReference>
<dbReference type="EC" id="3.2.1.28" evidence="3"/>
<keyword evidence="4" id="KW-1185">Reference proteome</keyword>
<dbReference type="Pfam" id="PF19291">
    <property type="entry name" value="TREH_N"/>
    <property type="match status" value="1"/>
</dbReference>
<dbReference type="InterPro" id="IPR008928">
    <property type="entry name" value="6-hairpin_glycosidase_sf"/>
</dbReference>
<dbReference type="EMBL" id="CP030941">
    <property type="protein sequence ID" value="UUP15725.1"/>
    <property type="molecule type" value="Genomic_DNA"/>
</dbReference>
<dbReference type="PANTHER" id="PTHR31616:SF0">
    <property type="entry name" value="GLUCAN 1,4-ALPHA-GLUCOSIDASE"/>
    <property type="match status" value="1"/>
</dbReference>
<dbReference type="InterPro" id="IPR012341">
    <property type="entry name" value="6hp_glycosidase-like_sf"/>
</dbReference>
<evidence type="ECO:0000313" key="3">
    <source>
        <dbReference type="EMBL" id="UUP15725.1"/>
    </source>
</evidence>
<proteinExistence type="predicted"/>
<evidence type="ECO:0000259" key="1">
    <source>
        <dbReference type="Pfam" id="PF00723"/>
    </source>
</evidence>
<feature type="domain" description="Trehalase-like N-terminal" evidence="2">
    <location>
        <begin position="6"/>
        <end position="132"/>
    </location>
</feature>
<dbReference type="GO" id="GO:0004555">
    <property type="term" value="F:alpha,alpha-trehalase activity"/>
    <property type="evidence" value="ECO:0007669"/>
    <property type="project" value="UniProtKB-EC"/>
</dbReference>
<name>A0ABY5MC93_9HYPH</name>
<keyword evidence="3" id="KW-0378">Hydrolase</keyword>
<keyword evidence="3" id="KW-0326">Glycosidase</keyword>
<accession>A0ABY5MC93</accession>
<dbReference type="RefSeq" id="WP_338528216.1">
    <property type="nucleotide sequence ID" value="NZ_CP030941.1"/>
</dbReference>
<evidence type="ECO:0000259" key="2">
    <source>
        <dbReference type="Pfam" id="PF19291"/>
    </source>
</evidence>
<sequence>MESDDAIRDLAMIGDRRTVALLNRRGDILWYCPGRFDSPSLFASLLDPGGGSWRLDVAEARPLRRAYVDDSAVLQTVLAVPGGEWTITDFMPAGPDAPEGLVCRLFSAPPRDMRFVLEPRPNYGGNPATFEIAGAVAITDGRHRLYTSCPLSIDGGAIGFTVPQGREGWAVLAGGELPRPDRAGIEGWLSATVEHWRRLFSGASYSGPYEREVSASLRALRLLTHEKTGGIVAAATASLPEIAGGSANWDYRYVWLRDAGMIVSALARLGGDLTEGERYLDFICSSRGSSRHYPVPVFTTLDYEKAPPEQLLDLAGHLESRPVRIGNDARDQLQLDAFANVLLAAKLIYQRTERRPHWDTVAAIADFLAAHWHEPDHGIWEEPVTRQYTAGKVVAACGLDSLAGFSPDPEQAARWRAAVRDIRAFVAENCLTSRGAYAVYAGSEEVDVSAALFPVWAYTAPDTPEMLATMAALEHEWSWNGLLYWRRLECSDSRKEGAFLAGTFWVAQYWIMRGEVERARGILDAALACANDLGLFAEEGDPEAGRMLGNFPQAFVHSAFIGAVIDLKAALDP</sequence>